<name>A0A433DLZ1_9FUNG</name>
<reference evidence="1 2" key="1">
    <citation type="journal article" date="2018" name="New Phytol.">
        <title>Phylogenomics of Endogonaceae and evolution of mycorrhizas within Mucoromycota.</title>
        <authorList>
            <person name="Chang Y."/>
            <person name="Desiro A."/>
            <person name="Na H."/>
            <person name="Sandor L."/>
            <person name="Lipzen A."/>
            <person name="Clum A."/>
            <person name="Barry K."/>
            <person name="Grigoriev I.V."/>
            <person name="Martin F.M."/>
            <person name="Stajich J.E."/>
            <person name="Smith M.E."/>
            <person name="Bonito G."/>
            <person name="Spatafora J.W."/>
        </authorList>
    </citation>
    <scope>NUCLEOTIDE SEQUENCE [LARGE SCALE GENOMIC DNA]</scope>
    <source>
        <strain evidence="1 2">GMNB39</strain>
    </source>
</reference>
<keyword evidence="2" id="KW-1185">Reference proteome</keyword>
<dbReference type="EMBL" id="RBNI01000366">
    <property type="protein sequence ID" value="RUP51884.1"/>
    <property type="molecule type" value="Genomic_DNA"/>
</dbReference>
<proteinExistence type="predicted"/>
<organism evidence="1 2">
    <name type="scientific">Jimgerdemannia flammicorona</name>
    <dbReference type="NCBI Taxonomy" id="994334"/>
    <lineage>
        <taxon>Eukaryota</taxon>
        <taxon>Fungi</taxon>
        <taxon>Fungi incertae sedis</taxon>
        <taxon>Mucoromycota</taxon>
        <taxon>Mucoromycotina</taxon>
        <taxon>Endogonomycetes</taxon>
        <taxon>Endogonales</taxon>
        <taxon>Endogonaceae</taxon>
        <taxon>Jimgerdemannia</taxon>
    </lineage>
</organism>
<comment type="caution">
    <text evidence="1">The sequence shown here is derived from an EMBL/GenBank/DDBJ whole genome shotgun (WGS) entry which is preliminary data.</text>
</comment>
<dbReference type="Proteomes" id="UP000268093">
    <property type="component" value="Unassembled WGS sequence"/>
</dbReference>
<dbReference type="AlphaFoldDB" id="A0A433DLZ1"/>
<sequence length="113" mass="12853">MHSRQPIDDINSDVDSGLNAKQIYENTSASPKGLVCISFARDFTPHTPLHQFDVIHQLQYVKYASSVRSYNTHHCHQRREPGVELAKRGLGGTAREFSRLQSGTEMRYHRSKG</sequence>
<gene>
    <name evidence="1" type="ORF">BC936DRAFT_144903</name>
</gene>
<evidence type="ECO:0000313" key="2">
    <source>
        <dbReference type="Proteomes" id="UP000268093"/>
    </source>
</evidence>
<evidence type="ECO:0000313" key="1">
    <source>
        <dbReference type="EMBL" id="RUP51884.1"/>
    </source>
</evidence>
<protein>
    <submittedName>
        <fullName evidence="1">Uncharacterized protein</fullName>
    </submittedName>
</protein>
<accession>A0A433DLZ1</accession>